<evidence type="ECO:0000313" key="3">
    <source>
        <dbReference type="WBParaSite" id="SBAD_0000456801-mRNA-1"/>
    </source>
</evidence>
<dbReference type="AlphaFoldDB" id="A0A183IL82"/>
<reference evidence="1 2" key="2">
    <citation type="submission" date="2018-11" db="EMBL/GenBank/DDBJ databases">
        <authorList>
            <consortium name="Pathogen Informatics"/>
        </authorList>
    </citation>
    <scope>NUCLEOTIDE SEQUENCE [LARGE SCALE GENOMIC DNA]</scope>
</reference>
<evidence type="ECO:0000313" key="2">
    <source>
        <dbReference type="Proteomes" id="UP000270296"/>
    </source>
</evidence>
<evidence type="ECO:0000313" key="1">
    <source>
        <dbReference type="EMBL" id="VDP04185.1"/>
    </source>
</evidence>
<keyword evidence="2" id="KW-1185">Reference proteome</keyword>
<sequence>MEGLSLREDRSLNRSALGMQLVVVEQKAAYETTRLVEFPPRKVNKSDERVESAPIKFVTESPMVFNDRVGILYEEQWQHF</sequence>
<reference evidence="3" key="1">
    <citation type="submission" date="2016-06" db="UniProtKB">
        <authorList>
            <consortium name="WormBaseParasite"/>
        </authorList>
    </citation>
    <scope>IDENTIFICATION</scope>
</reference>
<dbReference type="EMBL" id="UZAM01008284">
    <property type="protein sequence ID" value="VDP04185.1"/>
    <property type="molecule type" value="Genomic_DNA"/>
</dbReference>
<dbReference type="Proteomes" id="UP000270296">
    <property type="component" value="Unassembled WGS sequence"/>
</dbReference>
<proteinExistence type="predicted"/>
<name>A0A183IL82_9BILA</name>
<dbReference type="WBParaSite" id="SBAD_0000456801-mRNA-1">
    <property type="protein sequence ID" value="SBAD_0000456801-mRNA-1"/>
    <property type="gene ID" value="SBAD_0000456801"/>
</dbReference>
<organism evidence="3">
    <name type="scientific">Soboliphyme baturini</name>
    <dbReference type="NCBI Taxonomy" id="241478"/>
    <lineage>
        <taxon>Eukaryota</taxon>
        <taxon>Metazoa</taxon>
        <taxon>Ecdysozoa</taxon>
        <taxon>Nematoda</taxon>
        <taxon>Enoplea</taxon>
        <taxon>Dorylaimia</taxon>
        <taxon>Dioctophymatida</taxon>
        <taxon>Dioctophymatoidea</taxon>
        <taxon>Soboliphymatidae</taxon>
        <taxon>Soboliphyme</taxon>
    </lineage>
</organism>
<accession>A0A183IL82</accession>
<gene>
    <name evidence="1" type="ORF">SBAD_LOCUS4378</name>
</gene>
<protein>
    <submittedName>
        <fullName evidence="1 3">Uncharacterized protein</fullName>
    </submittedName>
</protein>